<dbReference type="EMBL" id="GBRH01242084">
    <property type="protein sequence ID" value="JAD55811.1"/>
    <property type="molecule type" value="Transcribed_RNA"/>
</dbReference>
<organism evidence="1">
    <name type="scientific">Arundo donax</name>
    <name type="common">Giant reed</name>
    <name type="synonym">Donax arundinaceus</name>
    <dbReference type="NCBI Taxonomy" id="35708"/>
    <lineage>
        <taxon>Eukaryota</taxon>
        <taxon>Viridiplantae</taxon>
        <taxon>Streptophyta</taxon>
        <taxon>Embryophyta</taxon>
        <taxon>Tracheophyta</taxon>
        <taxon>Spermatophyta</taxon>
        <taxon>Magnoliopsida</taxon>
        <taxon>Liliopsida</taxon>
        <taxon>Poales</taxon>
        <taxon>Poaceae</taxon>
        <taxon>PACMAD clade</taxon>
        <taxon>Arundinoideae</taxon>
        <taxon>Arundineae</taxon>
        <taxon>Arundo</taxon>
    </lineage>
</organism>
<evidence type="ECO:0000313" key="1">
    <source>
        <dbReference type="EMBL" id="JAD55811.1"/>
    </source>
</evidence>
<sequence length="68" mass="7972">MFRSLMAMCILSCFRVQKLYFLHLKKHNMSSAPSIIAFLVQLWHLYINAFGPLEICICPCNNQCKLDY</sequence>
<protein>
    <submittedName>
        <fullName evidence="1">Uncharacterized protein</fullName>
    </submittedName>
</protein>
<accession>A0A0A9AXG1</accession>
<dbReference type="AlphaFoldDB" id="A0A0A9AXG1"/>
<reference evidence="1" key="1">
    <citation type="submission" date="2014-09" db="EMBL/GenBank/DDBJ databases">
        <authorList>
            <person name="Magalhaes I.L.F."/>
            <person name="Oliveira U."/>
            <person name="Santos F.R."/>
            <person name="Vidigal T.H.D.A."/>
            <person name="Brescovit A.D."/>
            <person name="Santos A.J."/>
        </authorList>
    </citation>
    <scope>NUCLEOTIDE SEQUENCE</scope>
    <source>
        <tissue evidence="1">Shoot tissue taken approximately 20 cm above the soil surface</tissue>
    </source>
</reference>
<name>A0A0A9AXG1_ARUDO</name>
<reference evidence="1" key="2">
    <citation type="journal article" date="2015" name="Data Brief">
        <title>Shoot transcriptome of the giant reed, Arundo donax.</title>
        <authorList>
            <person name="Barrero R.A."/>
            <person name="Guerrero F.D."/>
            <person name="Moolhuijzen P."/>
            <person name="Goolsby J.A."/>
            <person name="Tidwell J."/>
            <person name="Bellgard S.E."/>
            <person name="Bellgard M.I."/>
        </authorList>
    </citation>
    <scope>NUCLEOTIDE SEQUENCE</scope>
    <source>
        <tissue evidence="1">Shoot tissue taken approximately 20 cm above the soil surface</tissue>
    </source>
</reference>
<proteinExistence type="predicted"/>